<keyword evidence="1" id="KW-0175">Coiled coil</keyword>
<organism evidence="4 5">
    <name type="scientific">Enterococcus lemanii</name>
    <dbReference type="NCBI Taxonomy" id="1159752"/>
    <lineage>
        <taxon>Bacteria</taxon>
        <taxon>Bacillati</taxon>
        <taxon>Bacillota</taxon>
        <taxon>Bacilli</taxon>
        <taxon>Lactobacillales</taxon>
        <taxon>Enterococcaceae</taxon>
        <taxon>Enterococcus</taxon>
    </lineage>
</organism>
<feature type="compositionally biased region" description="Low complexity" evidence="2">
    <location>
        <begin position="257"/>
        <end position="267"/>
    </location>
</feature>
<dbReference type="Proteomes" id="UP001595969">
    <property type="component" value="Unassembled WGS sequence"/>
</dbReference>
<keyword evidence="3" id="KW-0472">Membrane</keyword>
<protein>
    <submittedName>
        <fullName evidence="4">Uncharacterized protein</fullName>
    </submittedName>
</protein>
<feature type="coiled-coil region" evidence="1">
    <location>
        <begin position="67"/>
        <end position="113"/>
    </location>
</feature>
<reference evidence="5" key="1">
    <citation type="journal article" date="2019" name="Int. J. Syst. Evol. Microbiol.">
        <title>The Global Catalogue of Microorganisms (GCM) 10K type strain sequencing project: providing services to taxonomists for standard genome sequencing and annotation.</title>
        <authorList>
            <consortium name="The Broad Institute Genomics Platform"/>
            <consortium name="The Broad Institute Genome Sequencing Center for Infectious Disease"/>
            <person name="Wu L."/>
            <person name="Ma J."/>
        </authorList>
    </citation>
    <scope>NUCLEOTIDE SEQUENCE [LARGE SCALE GENOMIC DNA]</scope>
    <source>
        <strain evidence="5">CGMCC 1.19032</strain>
    </source>
</reference>
<keyword evidence="3" id="KW-1133">Transmembrane helix</keyword>
<evidence type="ECO:0000313" key="5">
    <source>
        <dbReference type="Proteomes" id="UP001595969"/>
    </source>
</evidence>
<evidence type="ECO:0000256" key="2">
    <source>
        <dbReference type="SAM" id="MobiDB-lite"/>
    </source>
</evidence>
<evidence type="ECO:0000313" key="4">
    <source>
        <dbReference type="EMBL" id="MFC4719131.1"/>
    </source>
</evidence>
<evidence type="ECO:0000256" key="1">
    <source>
        <dbReference type="SAM" id="Coils"/>
    </source>
</evidence>
<feature type="compositionally biased region" description="Pro residues" evidence="2">
    <location>
        <begin position="297"/>
        <end position="315"/>
    </location>
</feature>
<name>A0ABV9MT03_9ENTE</name>
<proteinExistence type="predicted"/>
<feature type="coiled-coil region" evidence="1">
    <location>
        <begin position="138"/>
        <end position="165"/>
    </location>
</feature>
<dbReference type="RefSeq" id="WP_204654551.1">
    <property type="nucleotide sequence ID" value="NZ_JAFBFD010000030.1"/>
</dbReference>
<sequence length="430" mass="47217">MKKLAKKSIIKFSIVAAVVVGSSISVYTYAESMKESNLKEEIVTEQKLIEKSISQLYTKDNQLAFTAEESSDKIDQLLKQLDQLMKKSNSLGKKNLEEVNASSQSILKKLKNNDQAFELMFALNDLFEAEVFGDEGFNQEVKVKAEVTIEKVDELNQQIQALNQSEAIKIQFQEATNSAKKQIEAKKAVDTWYEENKETVTEENYKTLEELVSKVGPETAKEEYKETLVTYKTNLEEKVAKEKAEKEKAAKEKATQEKTTQTSSTQSGSTNIKVSETPASSSSSQATTGGTTQATPAPAPAPAPAPDPTPAPAPAPRTDGFNFKGYHFDLSSFSGVGSVPQWTPYVYQWTDDPSHYLFEKASSAGGAVWNIGVGDTVVISGQTYTVFNVMRNVPNNDSAYGVLKSQGATVTWQTCESASANSDLAIWFAY</sequence>
<evidence type="ECO:0000256" key="3">
    <source>
        <dbReference type="SAM" id="Phobius"/>
    </source>
</evidence>
<keyword evidence="3" id="KW-0812">Transmembrane</keyword>
<feature type="compositionally biased region" description="Low complexity" evidence="2">
    <location>
        <begin position="277"/>
        <end position="296"/>
    </location>
</feature>
<accession>A0ABV9MT03</accession>
<feature type="transmembrane region" description="Helical" evidence="3">
    <location>
        <begin position="12"/>
        <end position="30"/>
    </location>
</feature>
<gene>
    <name evidence="4" type="ORF">ACFO5I_05250</name>
</gene>
<dbReference type="EMBL" id="JBHSGS010000030">
    <property type="protein sequence ID" value="MFC4719131.1"/>
    <property type="molecule type" value="Genomic_DNA"/>
</dbReference>
<comment type="caution">
    <text evidence="4">The sequence shown here is derived from an EMBL/GenBank/DDBJ whole genome shotgun (WGS) entry which is preliminary data.</text>
</comment>
<feature type="region of interest" description="Disordered" evidence="2">
    <location>
        <begin position="246"/>
        <end position="320"/>
    </location>
</feature>
<keyword evidence="5" id="KW-1185">Reference proteome</keyword>
<feature type="compositionally biased region" description="Basic and acidic residues" evidence="2">
    <location>
        <begin position="246"/>
        <end position="256"/>
    </location>
</feature>